<name>A0A150XXM0_9BACT</name>
<dbReference type="PANTHER" id="PTHR30572:SF18">
    <property type="entry name" value="ABC-TYPE MACROLIDE FAMILY EXPORT SYSTEM PERMEASE COMPONENT 2"/>
    <property type="match status" value="1"/>
</dbReference>
<evidence type="ECO:0000313" key="10">
    <source>
        <dbReference type="Proteomes" id="UP000075615"/>
    </source>
</evidence>
<organism evidence="9 10">
    <name type="scientific">Roseivirga echinicomitans</name>
    <dbReference type="NCBI Taxonomy" id="296218"/>
    <lineage>
        <taxon>Bacteria</taxon>
        <taxon>Pseudomonadati</taxon>
        <taxon>Bacteroidota</taxon>
        <taxon>Cytophagia</taxon>
        <taxon>Cytophagales</taxon>
        <taxon>Roseivirgaceae</taxon>
        <taxon>Roseivirga</taxon>
    </lineage>
</organism>
<dbReference type="Proteomes" id="UP000075615">
    <property type="component" value="Unassembled WGS sequence"/>
</dbReference>
<dbReference type="InterPro" id="IPR025857">
    <property type="entry name" value="MacB_PCD"/>
</dbReference>
<feature type="transmembrane region" description="Helical" evidence="6">
    <location>
        <begin position="341"/>
        <end position="361"/>
    </location>
</feature>
<dbReference type="RefSeq" id="WP_068410281.1">
    <property type="nucleotide sequence ID" value="NZ_LRDB01000001.1"/>
</dbReference>
<dbReference type="GO" id="GO:0022857">
    <property type="term" value="F:transmembrane transporter activity"/>
    <property type="evidence" value="ECO:0007669"/>
    <property type="project" value="TreeGrafter"/>
</dbReference>
<proteinExistence type="predicted"/>
<dbReference type="Pfam" id="PF02687">
    <property type="entry name" value="FtsX"/>
    <property type="match status" value="2"/>
</dbReference>
<dbReference type="PANTHER" id="PTHR30572">
    <property type="entry name" value="MEMBRANE COMPONENT OF TRANSPORTER-RELATED"/>
    <property type="match status" value="1"/>
</dbReference>
<dbReference type="EMBL" id="LRDB01000001">
    <property type="protein sequence ID" value="KYG83448.1"/>
    <property type="molecule type" value="Genomic_DNA"/>
</dbReference>
<feature type="domain" description="ABC3 transporter permease C-terminal" evidence="7">
    <location>
        <begin position="291"/>
        <end position="406"/>
    </location>
</feature>
<evidence type="ECO:0000256" key="1">
    <source>
        <dbReference type="ARBA" id="ARBA00004651"/>
    </source>
</evidence>
<feature type="transmembrane region" description="Helical" evidence="6">
    <location>
        <begin position="722"/>
        <end position="742"/>
    </location>
</feature>
<feature type="transmembrane region" description="Helical" evidence="6">
    <location>
        <begin position="21"/>
        <end position="41"/>
    </location>
</feature>
<evidence type="ECO:0000256" key="5">
    <source>
        <dbReference type="ARBA" id="ARBA00023136"/>
    </source>
</evidence>
<accession>A0A150XXM0</accession>
<gene>
    <name evidence="9" type="ORF">AWN68_01195</name>
</gene>
<evidence type="ECO:0000313" key="9">
    <source>
        <dbReference type="EMBL" id="KYG83448.1"/>
    </source>
</evidence>
<sequence>MIKNYLKIAVRSILKNPGYSGINIFGLTLGITCFLFIFLVVQYEVSFDRFHKDADLIYRVDNALKLSSGEYKYPNGPNGIGPSLLTEVPEVTGFTRLTGNGQQRIFEVNNELFQTEDAFYADSTFFEFFDFELTFGDRSEVLDEPLMVVLTENAALRFFGKKNAVGEILTLKGNQDARYLVSGIMENIPANSHMNFEMLLSLETLRNPNNPANLNSWNGGGAFTYIKLNSPKSADLVYKKILELKAKYVEESNSIRVNPSLIAMTDIHLKSNLRNEMQPNGSMDVVYVFSAIAIFILLIAAINYMNLATARSAKRAKEVGVRKVLGAYKNQLIGQFMGESVVLVIISAMLSIAVIGATINLMADFTGKALTIDMLFQLRVVMVLLIVVILIGFGSGIYPALFLSSFKPAVVLKGKLAPGMNSSGSLRKGLVIFQFSISIMLMIGTYTVYNQLTYMKNKSLGFQKKNMLVISNTRNAVTPQLDAFKNELMKDPSIERVTSSMSKPGGLRPIIFIKSETVIDDEGNLNLAGISTDFDYMSTFGIEILKGRDFDRSIPSDSTQSILLNEQAARELNIIEDPLGQIIQISQGQDWVNKKVIGLVADVNFEPLQRKTESTMYGPLFGSNLYIYVKVNPDRLAESIELAHATWEQFAPEIPFQYSFLEDDLNQLYQSEEQLSQVVIFFAILTVIIACLGLFGLASFATEQRIKEIGVRKVLGASVAQVLLLISKDFMVLIIVAFLIAAPAAYFLSDWWLQNFAFKVDLGAFTFILAGLGALVIALSTISYKTLNAARSNPVKALRID</sequence>
<dbReference type="AlphaFoldDB" id="A0A150XXM0"/>
<feature type="transmembrane region" description="Helical" evidence="6">
    <location>
        <begin position="762"/>
        <end position="782"/>
    </location>
</feature>
<dbReference type="Pfam" id="PF12704">
    <property type="entry name" value="MacB_PCD"/>
    <property type="match status" value="2"/>
</dbReference>
<keyword evidence="10" id="KW-1185">Reference proteome</keyword>
<evidence type="ECO:0008006" key="11">
    <source>
        <dbReference type="Google" id="ProtNLM"/>
    </source>
</evidence>
<evidence type="ECO:0000259" key="8">
    <source>
        <dbReference type="Pfam" id="PF12704"/>
    </source>
</evidence>
<evidence type="ECO:0000256" key="4">
    <source>
        <dbReference type="ARBA" id="ARBA00022989"/>
    </source>
</evidence>
<feature type="transmembrane region" description="Helical" evidence="6">
    <location>
        <begin position="678"/>
        <end position="701"/>
    </location>
</feature>
<feature type="transmembrane region" description="Helical" evidence="6">
    <location>
        <begin position="430"/>
        <end position="449"/>
    </location>
</feature>
<keyword evidence="3 6" id="KW-0812">Transmembrane</keyword>
<evidence type="ECO:0000259" key="7">
    <source>
        <dbReference type="Pfam" id="PF02687"/>
    </source>
</evidence>
<protein>
    <recommendedName>
        <fullName evidence="11">Cell division protein FtsX</fullName>
    </recommendedName>
</protein>
<keyword evidence="4 6" id="KW-1133">Transmembrane helix</keyword>
<evidence type="ECO:0000256" key="3">
    <source>
        <dbReference type="ARBA" id="ARBA00022692"/>
    </source>
</evidence>
<feature type="transmembrane region" description="Helical" evidence="6">
    <location>
        <begin position="381"/>
        <end position="403"/>
    </location>
</feature>
<feature type="domain" description="MacB-like periplasmic core" evidence="8">
    <location>
        <begin position="20"/>
        <end position="241"/>
    </location>
</feature>
<feature type="transmembrane region" description="Helical" evidence="6">
    <location>
        <begin position="285"/>
        <end position="307"/>
    </location>
</feature>
<evidence type="ECO:0000256" key="2">
    <source>
        <dbReference type="ARBA" id="ARBA00022475"/>
    </source>
</evidence>
<keyword evidence="2" id="KW-1003">Cell membrane</keyword>
<feature type="domain" description="ABC3 transporter permease C-terminal" evidence="7">
    <location>
        <begin position="680"/>
        <end position="794"/>
    </location>
</feature>
<dbReference type="GO" id="GO:0005886">
    <property type="term" value="C:plasma membrane"/>
    <property type="evidence" value="ECO:0007669"/>
    <property type="project" value="UniProtKB-SubCell"/>
</dbReference>
<feature type="domain" description="MacB-like periplasmic core" evidence="8">
    <location>
        <begin position="436"/>
        <end position="639"/>
    </location>
</feature>
<dbReference type="InterPro" id="IPR050250">
    <property type="entry name" value="Macrolide_Exporter_MacB"/>
</dbReference>
<comment type="subcellular location">
    <subcellularLocation>
        <location evidence="1">Cell membrane</location>
        <topology evidence="1">Multi-pass membrane protein</topology>
    </subcellularLocation>
</comment>
<reference evidence="9 10" key="1">
    <citation type="submission" date="2016-01" db="EMBL/GenBank/DDBJ databases">
        <title>Genome sequencing of Roseivirga echinicomitans KMM 6058.</title>
        <authorList>
            <person name="Selvaratnam C."/>
            <person name="Thevarajoo S."/>
            <person name="Goh K.M."/>
            <person name="Ee R."/>
            <person name="Chan K.-G."/>
            <person name="Chong C.S."/>
        </authorList>
    </citation>
    <scope>NUCLEOTIDE SEQUENCE [LARGE SCALE GENOMIC DNA]</scope>
    <source>
        <strain evidence="9 10">KMM 6058</strain>
    </source>
</reference>
<keyword evidence="5 6" id="KW-0472">Membrane</keyword>
<comment type="caution">
    <text evidence="9">The sequence shown here is derived from an EMBL/GenBank/DDBJ whole genome shotgun (WGS) entry which is preliminary data.</text>
</comment>
<dbReference type="STRING" id="296218.AWN68_01195"/>
<dbReference type="OrthoDB" id="973173at2"/>
<dbReference type="InterPro" id="IPR003838">
    <property type="entry name" value="ABC3_permease_C"/>
</dbReference>
<evidence type="ECO:0000256" key="6">
    <source>
        <dbReference type="SAM" id="Phobius"/>
    </source>
</evidence>